<accession>A0A7I8LLL1</accession>
<reference evidence="2" key="1">
    <citation type="submission" date="2020-02" db="EMBL/GenBank/DDBJ databases">
        <authorList>
            <person name="Scholz U."/>
            <person name="Mascher M."/>
            <person name="Fiebig A."/>
        </authorList>
    </citation>
    <scope>NUCLEOTIDE SEQUENCE</scope>
</reference>
<evidence type="ECO:0000313" key="2">
    <source>
        <dbReference type="EMBL" id="CAA7410148.1"/>
    </source>
</evidence>
<dbReference type="AlphaFoldDB" id="A0A7I8LLL1"/>
<keyword evidence="3" id="KW-1185">Reference proteome</keyword>
<organism evidence="2 3">
    <name type="scientific">Spirodela intermedia</name>
    <name type="common">Intermediate duckweed</name>
    <dbReference type="NCBI Taxonomy" id="51605"/>
    <lineage>
        <taxon>Eukaryota</taxon>
        <taxon>Viridiplantae</taxon>
        <taxon>Streptophyta</taxon>
        <taxon>Embryophyta</taxon>
        <taxon>Tracheophyta</taxon>
        <taxon>Spermatophyta</taxon>
        <taxon>Magnoliopsida</taxon>
        <taxon>Liliopsida</taxon>
        <taxon>Araceae</taxon>
        <taxon>Lemnoideae</taxon>
        <taxon>Spirodela</taxon>
    </lineage>
</organism>
<protein>
    <submittedName>
        <fullName evidence="2">Uncharacterized protein</fullName>
    </submittedName>
</protein>
<dbReference type="EMBL" id="LR746280">
    <property type="protein sequence ID" value="CAA7410148.1"/>
    <property type="molecule type" value="Genomic_DNA"/>
</dbReference>
<name>A0A7I8LLL1_SPIIN</name>
<dbReference type="EMBL" id="LR743604">
    <property type="protein sequence ID" value="CAA2633865.1"/>
    <property type="molecule type" value="Genomic_DNA"/>
</dbReference>
<gene>
    <name evidence="1" type="ORF">SI7747_17019342</name>
    <name evidence="2" type="ORF">SI8410_17020826</name>
</gene>
<proteinExistence type="predicted"/>
<evidence type="ECO:0000313" key="3">
    <source>
        <dbReference type="Proteomes" id="UP000663760"/>
    </source>
</evidence>
<dbReference type="Proteomes" id="UP000663760">
    <property type="component" value="Chromosome 17"/>
</dbReference>
<evidence type="ECO:0000313" key="1">
    <source>
        <dbReference type="EMBL" id="CAA2633865.1"/>
    </source>
</evidence>
<sequence>MHNLTVTHFNLTMYKVSKFDNLLQTLGRLWRGGLGFS</sequence>